<dbReference type="Pfam" id="PF04301">
    <property type="entry name" value="BioG"/>
    <property type="match status" value="1"/>
</dbReference>
<protein>
    <submittedName>
        <fullName evidence="1">Biotin synthesis protein BioG</fullName>
    </submittedName>
</protein>
<proteinExistence type="predicted"/>
<dbReference type="InterPro" id="IPR007398">
    <property type="entry name" value="BioG"/>
</dbReference>
<organism evidence="1 2">
    <name type="scientific">Paracoccus aminovorans</name>
    <dbReference type="NCBI Taxonomy" id="34004"/>
    <lineage>
        <taxon>Bacteria</taxon>
        <taxon>Pseudomonadati</taxon>
        <taxon>Pseudomonadota</taxon>
        <taxon>Alphaproteobacteria</taxon>
        <taxon>Rhodobacterales</taxon>
        <taxon>Paracoccaceae</taxon>
        <taxon>Paracoccus</taxon>
    </lineage>
</organism>
<dbReference type="STRING" id="34004.SAMN04488021_10712"/>
<dbReference type="RefSeq" id="WP_074966628.1">
    <property type="nucleotide sequence ID" value="NZ_CBCRYP010000043.1"/>
</dbReference>
<keyword evidence="2" id="KW-1185">Reference proteome</keyword>
<dbReference type="AlphaFoldDB" id="A0A1I2Z3A9"/>
<dbReference type="SUPFAM" id="SSF53474">
    <property type="entry name" value="alpha/beta-Hydrolases"/>
    <property type="match status" value="1"/>
</dbReference>
<evidence type="ECO:0000313" key="2">
    <source>
        <dbReference type="Proteomes" id="UP000183635"/>
    </source>
</evidence>
<dbReference type="Proteomes" id="UP000183635">
    <property type="component" value="Unassembled WGS sequence"/>
</dbReference>
<dbReference type="InterPro" id="IPR029058">
    <property type="entry name" value="AB_hydrolase_fold"/>
</dbReference>
<sequence>MRAQWLRREGARELVVVVTGWALGAAPFRHLDGDRDILVLSDWRALAPLSLPAGYAAADLVAWSFGVGAACRLPGPDPFRRRVAVCGSWLPCDDDLGIPRARVAATAAGLTEASLRKFARRAGAPLEGSADLEALRAELAAVMAWDAVVPPRFDRILLGASDRIFPLRNLLRAWNGRQDRTRILDCGHNPFAAMRDWDEVLA</sequence>
<reference evidence="1 2" key="1">
    <citation type="submission" date="2016-10" db="EMBL/GenBank/DDBJ databases">
        <authorList>
            <person name="de Groot N.N."/>
        </authorList>
    </citation>
    <scope>NUCLEOTIDE SEQUENCE [LARGE SCALE GENOMIC DNA]</scope>
    <source>
        <strain evidence="1 2">DSM 8537</strain>
    </source>
</reference>
<accession>A0A1I2Z3A9</accession>
<dbReference type="OrthoDB" id="7688089at2"/>
<evidence type="ECO:0000313" key="1">
    <source>
        <dbReference type="EMBL" id="SFH32357.1"/>
    </source>
</evidence>
<dbReference type="EMBL" id="FOPU01000007">
    <property type="protein sequence ID" value="SFH32357.1"/>
    <property type="molecule type" value="Genomic_DNA"/>
</dbReference>
<gene>
    <name evidence="1" type="ORF">SAMN04488021_10712</name>
</gene>
<name>A0A1I2Z3A9_9RHOB</name>